<proteinExistence type="inferred from homology"/>
<dbReference type="InterPro" id="IPR011606">
    <property type="entry name" value="Brnchd-chn_aa_trnsp_permease"/>
</dbReference>
<feature type="transmembrane region" description="Helical" evidence="8">
    <location>
        <begin position="135"/>
        <end position="159"/>
    </location>
</feature>
<evidence type="ECO:0000256" key="1">
    <source>
        <dbReference type="ARBA" id="ARBA00004651"/>
    </source>
</evidence>
<evidence type="ECO:0000256" key="8">
    <source>
        <dbReference type="SAM" id="Phobius"/>
    </source>
</evidence>
<feature type="transmembrane region" description="Helical" evidence="8">
    <location>
        <begin position="189"/>
        <end position="207"/>
    </location>
</feature>
<dbReference type="AlphaFoldDB" id="A0A1B0ZU53"/>
<sequence length="244" mass="25905">MAITTPKSAFWKGVRDGAPFLLVSGPFGLLFGVLAAEAGLIVPEALTFSLAVFAGSAQFTALQLMQENAPILIVLISALAVNLRVAMYSASLTPYLGSAPLWQRAIAAYFTVDQSYALSIVQFETEPEMTVPERMAYFFGTNGLVAPGWMIATFTGAMIGAQVPNSWGLDFVLPLAFLAMIGPMLRTPAHVVACFVAVATALPAAALPYNLGLIVAGLAGMMAGAQTEVWLENRLRRSQEETAQ</sequence>
<keyword evidence="10" id="KW-1185">Reference proteome</keyword>
<keyword evidence="6 8" id="KW-1133">Transmembrane helix</keyword>
<evidence type="ECO:0000256" key="3">
    <source>
        <dbReference type="ARBA" id="ARBA00022448"/>
    </source>
</evidence>
<evidence type="ECO:0000256" key="5">
    <source>
        <dbReference type="ARBA" id="ARBA00022692"/>
    </source>
</evidence>
<keyword evidence="5 8" id="KW-0812">Transmembrane</keyword>
<evidence type="ECO:0000256" key="4">
    <source>
        <dbReference type="ARBA" id="ARBA00022475"/>
    </source>
</evidence>
<feature type="transmembrane region" description="Helical" evidence="8">
    <location>
        <begin position="165"/>
        <end position="182"/>
    </location>
</feature>
<keyword evidence="3" id="KW-0813">Transport</keyword>
<evidence type="ECO:0000313" key="9">
    <source>
        <dbReference type="EMBL" id="ANP37685.1"/>
    </source>
</evidence>
<evidence type="ECO:0000256" key="6">
    <source>
        <dbReference type="ARBA" id="ARBA00022989"/>
    </source>
</evidence>
<accession>A0A1B0ZU53</accession>
<protein>
    <submittedName>
        <fullName evidence="9">Putative branched-chain amino acid permease (Azaleucine resistance)</fullName>
    </submittedName>
</protein>
<keyword evidence="7 8" id="KW-0472">Membrane</keyword>
<dbReference type="PANTHER" id="PTHR34979:SF1">
    <property type="entry name" value="INNER MEMBRANE PROTEIN YGAZ"/>
    <property type="match status" value="1"/>
</dbReference>
<dbReference type="OrthoDB" id="3579489at2"/>
<evidence type="ECO:0000313" key="10">
    <source>
        <dbReference type="Proteomes" id="UP000092565"/>
    </source>
</evidence>
<gene>
    <name evidence="9" type="ORF">JL2886_02799</name>
</gene>
<dbReference type="EMBL" id="CP015124">
    <property type="protein sequence ID" value="ANP37685.1"/>
    <property type="molecule type" value="Genomic_DNA"/>
</dbReference>
<evidence type="ECO:0000256" key="2">
    <source>
        <dbReference type="ARBA" id="ARBA00010735"/>
    </source>
</evidence>
<dbReference type="PANTHER" id="PTHR34979">
    <property type="entry name" value="INNER MEMBRANE PROTEIN YGAZ"/>
    <property type="match status" value="1"/>
</dbReference>
<keyword evidence="4" id="KW-1003">Cell membrane</keyword>
<dbReference type="PATRIC" id="fig|60890.4.peg.2727"/>
<dbReference type="GO" id="GO:0005886">
    <property type="term" value="C:plasma membrane"/>
    <property type="evidence" value="ECO:0007669"/>
    <property type="project" value="UniProtKB-SubCell"/>
</dbReference>
<name>A0A1B0ZU53_9RHOB</name>
<feature type="transmembrane region" description="Helical" evidence="8">
    <location>
        <begin position="71"/>
        <end position="90"/>
    </location>
</feature>
<evidence type="ECO:0000256" key="7">
    <source>
        <dbReference type="ARBA" id="ARBA00023136"/>
    </source>
</evidence>
<dbReference type="GO" id="GO:1903785">
    <property type="term" value="P:L-valine transmembrane transport"/>
    <property type="evidence" value="ECO:0007669"/>
    <property type="project" value="TreeGrafter"/>
</dbReference>
<organism evidence="9 10">
    <name type="scientific">Phaeobacter gallaeciensis</name>
    <dbReference type="NCBI Taxonomy" id="60890"/>
    <lineage>
        <taxon>Bacteria</taxon>
        <taxon>Pseudomonadati</taxon>
        <taxon>Pseudomonadota</taxon>
        <taxon>Alphaproteobacteria</taxon>
        <taxon>Rhodobacterales</taxon>
        <taxon>Roseobacteraceae</taxon>
        <taxon>Phaeobacter</taxon>
    </lineage>
</organism>
<dbReference type="RefSeq" id="WP_065272471.1">
    <property type="nucleotide sequence ID" value="NZ_CP015124.1"/>
</dbReference>
<comment type="similarity">
    <text evidence="2">Belongs to the AzlC family.</text>
</comment>
<comment type="subcellular location">
    <subcellularLocation>
        <location evidence="1">Cell membrane</location>
        <topology evidence="1">Multi-pass membrane protein</topology>
    </subcellularLocation>
</comment>
<reference evidence="9 10" key="1">
    <citation type="submission" date="2016-04" db="EMBL/GenBank/DDBJ databases">
        <authorList>
            <person name="Evans L.H."/>
            <person name="Alamgir A."/>
            <person name="Owens N."/>
            <person name="Weber N.D."/>
            <person name="Virtaneva K."/>
            <person name="Barbian K."/>
            <person name="Babar A."/>
            <person name="Rosenke K."/>
        </authorList>
    </citation>
    <scope>NUCLEOTIDE SEQUENCE [LARGE SCALE GENOMIC DNA]</scope>
    <source>
        <strain evidence="9 10">JL2886</strain>
    </source>
</reference>
<dbReference type="Pfam" id="PF03591">
    <property type="entry name" value="AzlC"/>
    <property type="match status" value="1"/>
</dbReference>
<dbReference type="Proteomes" id="UP000092565">
    <property type="component" value="Chromosome"/>
</dbReference>